<organism evidence="9 10">
    <name type="scientific">Penicillium frequentans</name>
    <dbReference type="NCBI Taxonomy" id="3151616"/>
    <lineage>
        <taxon>Eukaryota</taxon>
        <taxon>Fungi</taxon>
        <taxon>Dikarya</taxon>
        <taxon>Ascomycota</taxon>
        <taxon>Pezizomycotina</taxon>
        <taxon>Eurotiomycetes</taxon>
        <taxon>Eurotiomycetidae</taxon>
        <taxon>Eurotiales</taxon>
        <taxon>Aspergillaceae</taxon>
        <taxon>Penicillium</taxon>
    </lineage>
</organism>
<comment type="subcellular location">
    <subcellularLocation>
        <location evidence="1">Membrane</location>
        <topology evidence="1">Multi-pass membrane protein</topology>
    </subcellularLocation>
</comment>
<evidence type="ECO:0000313" key="9">
    <source>
        <dbReference type="EMBL" id="KAJ5526482.1"/>
    </source>
</evidence>
<accession>A0AAD6CMV8</accession>
<feature type="transmembrane region" description="Helical" evidence="7">
    <location>
        <begin position="20"/>
        <end position="40"/>
    </location>
</feature>
<dbReference type="InterPro" id="IPR052337">
    <property type="entry name" value="SAT4-like"/>
</dbReference>
<protein>
    <recommendedName>
        <fullName evidence="8">Rhodopsin domain-containing protein</fullName>
    </recommendedName>
</protein>
<keyword evidence="4 7" id="KW-0472">Membrane</keyword>
<evidence type="ECO:0000256" key="5">
    <source>
        <dbReference type="ARBA" id="ARBA00038359"/>
    </source>
</evidence>
<proteinExistence type="inferred from homology"/>
<dbReference type="PANTHER" id="PTHR33048:SF47">
    <property type="entry name" value="INTEGRAL MEMBRANE PROTEIN-RELATED"/>
    <property type="match status" value="1"/>
</dbReference>
<feature type="compositionally biased region" description="Low complexity" evidence="6">
    <location>
        <begin position="327"/>
        <end position="338"/>
    </location>
</feature>
<comment type="similarity">
    <text evidence="5">Belongs to the SAT4 family.</text>
</comment>
<feature type="domain" description="Rhodopsin" evidence="8">
    <location>
        <begin position="56"/>
        <end position="287"/>
    </location>
</feature>
<feature type="transmembrane region" description="Helical" evidence="7">
    <location>
        <begin position="141"/>
        <end position="167"/>
    </location>
</feature>
<keyword evidence="10" id="KW-1185">Reference proteome</keyword>
<name>A0AAD6CMV8_9EURO</name>
<evidence type="ECO:0000259" key="8">
    <source>
        <dbReference type="Pfam" id="PF20684"/>
    </source>
</evidence>
<evidence type="ECO:0000256" key="4">
    <source>
        <dbReference type="ARBA" id="ARBA00023136"/>
    </source>
</evidence>
<feature type="transmembrane region" description="Helical" evidence="7">
    <location>
        <begin position="264"/>
        <end position="288"/>
    </location>
</feature>
<evidence type="ECO:0000256" key="1">
    <source>
        <dbReference type="ARBA" id="ARBA00004141"/>
    </source>
</evidence>
<evidence type="ECO:0000313" key="10">
    <source>
        <dbReference type="Proteomes" id="UP001220324"/>
    </source>
</evidence>
<dbReference type="EMBL" id="JAQIZZ010000008">
    <property type="protein sequence ID" value="KAJ5526482.1"/>
    <property type="molecule type" value="Genomic_DNA"/>
</dbReference>
<reference evidence="9 10" key="1">
    <citation type="journal article" date="2023" name="IMA Fungus">
        <title>Comparative genomic study of the Penicillium genus elucidates a diverse pangenome and 15 lateral gene transfer events.</title>
        <authorList>
            <person name="Petersen C."/>
            <person name="Sorensen T."/>
            <person name="Nielsen M.R."/>
            <person name="Sondergaard T.E."/>
            <person name="Sorensen J.L."/>
            <person name="Fitzpatrick D.A."/>
            <person name="Frisvad J.C."/>
            <person name="Nielsen K.L."/>
        </authorList>
    </citation>
    <scope>NUCLEOTIDE SEQUENCE [LARGE SCALE GENOMIC DNA]</scope>
    <source>
        <strain evidence="9 10">IBT 35679</strain>
    </source>
</reference>
<gene>
    <name evidence="9" type="ORF">N7494_013132</name>
</gene>
<evidence type="ECO:0000256" key="2">
    <source>
        <dbReference type="ARBA" id="ARBA00022692"/>
    </source>
</evidence>
<evidence type="ECO:0000256" key="7">
    <source>
        <dbReference type="SAM" id="Phobius"/>
    </source>
</evidence>
<evidence type="ECO:0000256" key="6">
    <source>
        <dbReference type="SAM" id="MobiDB-lite"/>
    </source>
</evidence>
<feature type="transmembrane region" description="Helical" evidence="7">
    <location>
        <begin position="106"/>
        <end position="129"/>
    </location>
</feature>
<feature type="region of interest" description="Disordered" evidence="6">
    <location>
        <begin position="313"/>
        <end position="349"/>
    </location>
</feature>
<dbReference type="AlphaFoldDB" id="A0AAD6CMV8"/>
<feature type="transmembrane region" description="Helical" evidence="7">
    <location>
        <begin position="64"/>
        <end position="86"/>
    </location>
</feature>
<dbReference type="GO" id="GO:0016020">
    <property type="term" value="C:membrane"/>
    <property type="evidence" value="ECO:0007669"/>
    <property type="project" value="UniProtKB-SubCell"/>
</dbReference>
<dbReference type="Proteomes" id="UP001220324">
    <property type="component" value="Unassembled WGS sequence"/>
</dbReference>
<feature type="transmembrane region" description="Helical" evidence="7">
    <location>
        <begin position="222"/>
        <end position="244"/>
    </location>
</feature>
<comment type="caution">
    <text evidence="9">The sequence shown here is derived from an EMBL/GenBank/DDBJ whole genome shotgun (WGS) entry which is preliminary data.</text>
</comment>
<dbReference type="Pfam" id="PF20684">
    <property type="entry name" value="Fung_rhodopsin"/>
    <property type="match status" value="1"/>
</dbReference>
<evidence type="ECO:0000256" key="3">
    <source>
        <dbReference type="ARBA" id="ARBA00022989"/>
    </source>
</evidence>
<sequence>MSSSAALPPSAVHDDISGGIRAFFIVVTIVTVLSVSLRFWSRCTRRNAARGAGRQTQRLWWDDWAALAAVPFILGLCGLAFAMGHYGLGHHAQFVETKDLLIFLRLLYAVYYVYDIGLFFTKVSALLLLSRIFPWHANAKWFNYTIVATHCLNCAWLAGIIFGTVFMCNPVQKGWNSMLPGHCGTTLHLWLGSAIPSVIIDLIILLLPLPKIWSLKMTTRRKVAIIGVFVIGYSVIVVSIGRLITVVETGNSLNSDITWQVVHLAYWVGAEAPVTILCICLPPMAVLGRHLANNYFSKMSTIVRSLLSSNKDTNGTAASRSDYGQDSQSQSTAIPSSSLKKGADNDGYSLESQESSAHLFLHEDEHYYASARANVSYPRLGGGGTTPPPNSGDDNIRVDSVVTVTQRWRE</sequence>
<feature type="transmembrane region" description="Helical" evidence="7">
    <location>
        <begin position="187"/>
        <end position="210"/>
    </location>
</feature>
<dbReference type="PANTHER" id="PTHR33048">
    <property type="entry name" value="PTH11-LIKE INTEGRAL MEMBRANE PROTEIN (AFU_ORTHOLOGUE AFUA_5G11245)"/>
    <property type="match status" value="1"/>
</dbReference>
<feature type="region of interest" description="Disordered" evidence="6">
    <location>
        <begin position="377"/>
        <end position="410"/>
    </location>
</feature>
<feature type="compositionally biased region" description="Polar residues" evidence="6">
    <location>
        <begin position="313"/>
        <end position="326"/>
    </location>
</feature>
<dbReference type="InterPro" id="IPR049326">
    <property type="entry name" value="Rhodopsin_dom_fungi"/>
</dbReference>
<keyword evidence="3 7" id="KW-1133">Transmembrane helix</keyword>
<keyword evidence="2 7" id="KW-0812">Transmembrane</keyword>